<evidence type="ECO:0000256" key="5">
    <source>
        <dbReference type="ARBA" id="ARBA00022842"/>
    </source>
</evidence>
<keyword evidence="3" id="KW-0479">Metal-binding</keyword>
<evidence type="ECO:0000256" key="2">
    <source>
        <dbReference type="ARBA" id="ARBA00001946"/>
    </source>
</evidence>
<dbReference type="GO" id="GO:0046872">
    <property type="term" value="F:metal ion binding"/>
    <property type="evidence" value="ECO:0007669"/>
    <property type="project" value="UniProtKB-KW"/>
</dbReference>
<keyword evidence="9" id="KW-1185">Reference proteome</keyword>
<dbReference type="RefSeq" id="WP_136336226.1">
    <property type="nucleotide sequence ID" value="NZ_QXMP01000010.1"/>
</dbReference>
<dbReference type="GO" id="GO:0010945">
    <property type="term" value="F:coenzyme A diphosphatase activity"/>
    <property type="evidence" value="ECO:0007669"/>
    <property type="project" value="InterPro"/>
</dbReference>
<gene>
    <name evidence="8" type="ORF">E7Z59_10265</name>
</gene>
<evidence type="ECO:0000313" key="9">
    <source>
        <dbReference type="Proteomes" id="UP000305939"/>
    </source>
</evidence>
<dbReference type="OrthoDB" id="9802805at2"/>
<protein>
    <submittedName>
        <fullName evidence="8">CoA pyrophosphatase</fullName>
    </submittedName>
</protein>
<dbReference type="InterPro" id="IPR000086">
    <property type="entry name" value="NUDIX_hydrolase_dom"/>
</dbReference>
<keyword evidence="5" id="KW-0460">Magnesium</keyword>
<dbReference type="CDD" id="cd03426">
    <property type="entry name" value="NUDIX_CoAse_Nudt7"/>
    <property type="match status" value="1"/>
</dbReference>
<dbReference type="Pfam" id="PF00293">
    <property type="entry name" value="NUDIX"/>
    <property type="match status" value="1"/>
</dbReference>
<dbReference type="InterPro" id="IPR015797">
    <property type="entry name" value="NUDIX_hydrolase-like_dom_sf"/>
</dbReference>
<dbReference type="EMBL" id="SSMC01000002">
    <property type="protein sequence ID" value="THD68021.1"/>
    <property type="molecule type" value="Genomic_DNA"/>
</dbReference>
<evidence type="ECO:0000256" key="1">
    <source>
        <dbReference type="ARBA" id="ARBA00001936"/>
    </source>
</evidence>
<evidence type="ECO:0000313" key="8">
    <source>
        <dbReference type="EMBL" id="THD68021.1"/>
    </source>
</evidence>
<evidence type="ECO:0000256" key="6">
    <source>
        <dbReference type="ARBA" id="ARBA00023211"/>
    </source>
</evidence>
<dbReference type="AlphaFoldDB" id="A0A4S3M0Z8"/>
<dbReference type="Proteomes" id="UP000305939">
    <property type="component" value="Unassembled WGS sequence"/>
</dbReference>
<keyword evidence="6" id="KW-0464">Manganese</keyword>
<comment type="cofactor">
    <cofactor evidence="1">
        <name>Mn(2+)</name>
        <dbReference type="ChEBI" id="CHEBI:29035"/>
    </cofactor>
</comment>
<dbReference type="PANTHER" id="PTHR12992:SF11">
    <property type="entry name" value="MITOCHONDRIAL COENZYME A DIPHOSPHATASE NUDT8"/>
    <property type="match status" value="1"/>
</dbReference>
<comment type="caution">
    <text evidence="8">The sequence shown here is derived from an EMBL/GenBank/DDBJ whole genome shotgun (WGS) entry which is preliminary data.</text>
</comment>
<keyword evidence="4" id="KW-0378">Hydrolase</keyword>
<evidence type="ECO:0000256" key="4">
    <source>
        <dbReference type="ARBA" id="ARBA00022801"/>
    </source>
</evidence>
<dbReference type="SUPFAM" id="SSF55811">
    <property type="entry name" value="Nudix"/>
    <property type="match status" value="1"/>
</dbReference>
<dbReference type="PROSITE" id="PS51462">
    <property type="entry name" value="NUDIX"/>
    <property type="match status" value="1"/>
</dbReference>
<evidence type="ECO:0000259" key="7">
    <source>
        <dbReference type="PROSITE" id="PS51462"/>
    </source>
</evidence>
<name>A0A4S3M0Z8_9FLAO</name>
<feature type="domain" description="Nudix hydrolase" evidence="7">
    <location>
        <begin position="45"/>
        <end position="181"/>
    </location>
</feature>
<dbReference type="InterPro" id="IPR045121">
    <property type="entry name" value="CoAse"/>
</dbReference>
<proteinExistence type="predicted"/>
<evidence type="ECO:0000256" key="3">
    <source>
        <dbReference type="ARBA" id="ARBA00022723"/>
    </source>
</evidence>
<dbReference type="PANTHER" id="PTHR12992">
    <property type="entry name" value="NUDIX HYDROLASE"/>
    <property type="match status" value="1"/>
</dbReference>
<sequence length="218" mass="25258">MNFEEFRNLIPKIKNLPLPGIESHHKMIPPERIGNIRRPENASKTPREAAVLNLFYPGEDKDARMLLILRKTYRGVHSNQVGFPGGKVEVEDRDLEDTALRETHEEVGVAPEKVTIIRSLSEVYIPPSNFMVYPYMGYAEEKLRFVRQESEVERLIEVRLEEFLSDQSMFYQRLDTSYANDIEVPAFRLNQYTVWGATAMILSEVKEIIKNLNSSQIL</sequence>
<accession>A0A4S3M0Z8</accession>
<organism evidence="8 9">
    <name type="scientific">Robertkochia marina</name>
    <dbReference type="NCBI Taxonomy" id="1227945"/>
    <lineage>
        <taxon>Bacteria</taxon>
        <taxon>Pseudomonadati</taxon>
        <taxon>Bacteroidota</taxon>
        <taxon>Flavobacteriia</taxon>
        <taxon>Flavobacteriales</taxon>
        <taxon>Flavobacteriaceae</taxon>
        <taxon>Robertkochia</taxon>
    </lineage>
</organism>
<dbReference type="Gene3D" id="3.90.79.10">
    <property type="entry name" value="Nucleoside Triphosphate Pyrophosphohydrolase"/>
    <property type="match status" value="1"/>
</dbReference>
<comment type="cofactor">
    <cofactor evidence="2">
        <name>Mg(2+)</name>
        <dbReference type="ChEBI" id="CHEBI:18420"/>
    </cofactor>
</comment>
<reference evidence="8 9" key="1">
    <citation type="submission" date="2019-04" db="EMBL/GenBank/DDBJ databases">
        <title>Draft genome sequence of Robertkochia marina CC-AMO-30D.</title>
        <authorList>
            <person name="Hameed A."/>
            <person name="Lin S.-Y."/>
            <person name="Shahina M."/>
            <person name="Lai W.-A."/>
            <person name="Young C.-C."/>
        </authorList>
    </citation>
    <scope>NUCLEOTIDE SEQUENCE [LARGE SCALE GENOMIC DNA]</scope>
    <source>
        <strain evidence="8 9">CC-AMO-30D</strain>
    </source>
</reference>